<dbReference type="OrthoDB" id="10071528at2759"/>
<feature type="region of interest" description="Disordered" evidence="1">
    <location>
        <begin position="89"/>
        <end position="146"/>
    </location>
</feature>
<keyword evidence="4" id="KW-1185">Reference proteome</keyword>
<sequence length="304" mass="34575">MVPESKKKINNKLKIYNSSLVLLNIFFVTGQLVLKRWNNIRDQWLKWRNRDKNSKKSGAAASKLRKYLYHEQLNFLEQGLYHRSTDASMAYEHSDEAESQQQTEELQSAEDQGTATPDATKQTSQTPTAKIPSVKTTSVQQSTRKRKRTLDEFELRMLKSVEAGDQEDRHMQFFKGILPSVQKFTDNQVVDFQMGVLQVIKNIQNTVSIPTTQPQQLQIYAPPCSQQHTHQYPCSSPLQNSQQYPSSDLSYTPLLGRVSSQHHETIPSSTISTNIISPGSNDTQSSSNYSNLTSPFSHNSDIDF</sequence>
<comment type="caution">
    <text evidence="3">The sequence shown here is derived from an EMBL/GenBank/DDBJ whole genome shotgun (WGS) entry which is preliminary data.</text>
</comment>
<organism evidence="3 4">
    <name type="scientific">Acanthoscelides obtectus</name>
    <name type="common">Bean weevil</name>
    <name type="synonym">Bruchus obtectus</name>
    <dbReference type="NCBI Taxonomy" id="200917"/>
    <lineage>
        <taxon>Eukaryota</taxon>
        <taxon>Metazoa</taxon>
        <taxon>Ecdysozoa</taxon>
        <taxon>Arthropoda</taxon>
        <taxon>Hexapoda</taxon>
        <taxon>Insecta</taxon>
        <taxon>Pterygota</taxon>
        <taxon>Neoptera</taxon>
        <taxon>Endopterygota</taxon>
        <taxon>Coleoptera</taxon>
        <taxon>Polyphaga</taxon>
        <taxon>Cucujiformia</taxon>
        <taxon>Chrysomeloidea</taxon>
        <taxon>Chrysomelidae</taxon>
        <taxon>Bruchinae</taxon>
        <taxon>Bruchini</taxon>
        <taxon>Acanthoscelides</taxon>
    </lineage>
</organism>
<dbReference type="Proteomes" id="UP001152888">
    <property type="component" value="Unassembled WGS sequence"/>
</dbReference>
<reference evidence="3" key="1">
    <citation type="submission" date="2022-03" db="EMBL/GenBank/DDBJ databases">
        <authorList>
            <person name="Sayadi A."/>
        </authorList>
    </citation>
    <scope>NUCLEOTIDE SEQUENCE</scope>
</reference>
<gene>
    <name evidence="3" type="ORF">ACAOBT_LOCUS31514</name>
</gene>
<evidence type="ECO:0000256" key="1">
    <source>
        <dbReference type="SAM" id="MobiDB-lite"/>
    </source>
</evidence>
<feature type="compositionally biased region" description="Polar residues" evidence="1">
    <location>
        <begin position="226"/>
        <end position="250"/>
    </location>
</feature>
<evidence type="ECO:0000313" key="3">
    <source>
        <dbReference type="EMBL" id="CAH2010417.1"/>
    </source>
</evidence>
<proteinExistence type="predicted"/>
<dbReference type="EMBL" id="CAKOFQ010007971">
    <property type="protein sequence ID" value="CAH2010417.1"/>
    <property type="molecule type" value="Genomic_DNA"/>
</dbReference>
<evidence type="ECO:0000256" key="2">
    <source>
        <dbReference type="SAM" id="Phobius"/>
    </source>
</evidence>
<feature type="compositionally biased region" description="Polar residues" evidence="1">
    <location>
        <begin position="99"/>
        <end position="142"/>
    </location>
</feature>
<dbReference type="AlphaFoldDB" id="A0A9P0M2A6"/>
<accession>A0A9P0M2A6</accession>
<feature type="compositionally biased region" description="Polar residues" evidence="1">
    <location>
        <begin position="282"/>
        <end position="304"/>
    </location>
</feature>
<evidence type="ECO:0000313" key="4">
    <source>
        <dbReference type="Proteomes" id="UP001152888"/>
    </source>
</evidence>
<feature type="region of interest" description="Disordered" evidence="1">
    <location>
        <begin position="226"/>
        <end position="304"/>
    </location>
</feature>
<evidence type="ECO:0008006" key="5">
    <source>
        <dbReference type="Google" id="ProtNLM"/>
    </source>
</evidence>
<name>A0A9P0M2A6_ACAOB</name>
<keyword evidence="2" id="KW-0812">Transmembrane</keyword>
<feature type="compositionally biased region" description="Low complexity" evidence="1">
    <location>
        <begin position="266"/>
        <end position="281"/>
    </location>
</feature>
<feature type="transmembrane region" description="Helical" evidence="2">
    <location>
        <begin position="15"/>
        <end position="34"/>
    </location>
</feature>
<keyword evidence="2" id="KW-0472">Membrane</keyword>
<protein>
    <recommendedName>
        <fullName evidence="5">BESS domain-containing protein</fullName>
    </recommendedName>
</protein>
<keyword evidence="2" id="KW-1133">Transmembrane helix</keyword>